<dbReference type="KEGG" id="aep:AMC99_02356"/>
<dbReference type="AlphaFoldDB" id="A0A0M5L7B4"/>
<reference evidence="1 2" key="1">
    <citation type="submission" date="2015-09" db="EMBL/GenBank/DDBJ databases">
        <title>Complete genome sequence of a benzo[a]pyrene-degrading bacterium Altererythrobacter epoxidivorans CGMCC 1.7731T.</title>
        <authorList>
            <person name="Li Z."/>
            <person name="Cheng H."/>
            <person name="Huo Y."/>
            <person name="Xu X."/>
        </authorList>
    </citation>
    <scope>NUCLEOTIDE SEQUENCE [LARGE SCALE GENOMIC DNA]</scope>
    <source>
        <strain evidence="1 2">CGMCC 1.7731</strain>
    </source>
</reference>
<dbReference type="EMBL" id="CP012669">
    <property type="protein sequence ID" value="ALE17631.1"/>
    <property type="molecule type" value="Genomic_DNA"/>
</dbReference>
<dbReference type="Proteomes" id="UP000057938">
    <property type="component" value="Chromosome"/>
</dbReference>
<name>A0A0M5L7B4_9SPHN</name>
<sequence length="40" mass="4554">MARAVNFFINPSPVEEYRRGETPQRPNVYRAARGAASARF</sequence>
<organism evidence="1 2">
    <name type="scientific">Altererythrobacter epoxidivorans</name>
    <dbReference type="NCBI Taxonomy" id="361183"/>
    <lineage>
        <taxon>Bacteria</taxon>
        <taxon>Pseudomonadati</taxon>
        <taxon>Pseudomonadota</taxon>
        <taxon>Alphaproteobacteria</taxon>
        <taxon>Sphingomonadales</taxon>
        <taxon>Erythrobacteraceae</taxon>
        <taxon>Altererythrobacter</taxon>
    </lineage>
</organism>
<protein>
    <submittedName>
        <fullName evidence="1">Uncharacterized protein</fullName>
    </submittedName>
</protein>
<gene>
    <name evidence="1" type="ORF">AMC99_02356</name>
</gene>
<dbReference type="STRING" id="361183.AMC99_02356"/>
<keyword evidence="2" id="KW-1185">Reference proteome</keyword>
<proteinExistence type="predicted"/>
<evidence type="ECO:0000313" key="2">
    <source>
        <dbReference type="Proteomes" id="UP000057938"/>
    </source>
</evidence>
<accession>A0A0M5L7B4</accession>
<evidence type="ECO:0000313" key="1">
    <source>
        <dbReference type="EMBL" id="ALE17631.1"/>
    </source>
</evidence>